<keyword evidence="4" id="KW-0349">Heme</keyword>
<comment type="caution">
    <text evidence="10">The sequence shown here is derived from an EMBL/GenBank/DDBJ whole genome shotgun (WGS) entry which is preliminary data.</text>
</comment>
<dbReference type="SUPFAM" id="SSF48264">
    <property type="entry name" value="Cytochrome P450"/>
    <property type="match status" value="1"/>
</dbReference>
<evidence type="ECO:0000256" key="2">
    <source>
        <dbReference type="ARBA" id="ARBA00004370"/>
    </source>
</evidence>
<comment type="similarity">
    <text evidence="3">Belongs to the cytochrome P450 family.</text>
</comment>
<comment type="subcellular location">
    <subcellularLocation>
        <location evidence="2">Membrane</location>
    </subcellularLocation>
</comment>
<accession>A0ABD3ARU1</accession>
<comment type="cofactor">
    <cofactor evidence="1">
        <name>heme</name>
        <dbReference type="ChEBI" id="CHEBI:30413"/>
    </cofactor>
</comment>
<evidence type="ECO:0000256" key="8">
    <source>
        <dbReference type="ARBA" id="ARBA00023033"/>
    </source>
</evidence>
<evidence type="ECO:0000256" key="9">
    <source>
        <dbReference type="ARBA" id="ARBA00023136"/>
    </source>
</evidence>
<protein>
    <recommendedName>
        <fullName evidence="12">Flavonoid 3',5'-hydroxylase</fullName>
    </recommendedName>
</protein>
<evidence type="ECO:0008006" key="12">
    <source>
        <dbReference type="Google" id="ProtNLM"/>
    </source>
</evidence>
<sequence length="97" mass="10740">MPHVTLAKMAKKTRPVIYLKVGIWGMAVASTPEAAKAFLKTLDMNFSNSPPNASATHLAYNSQDMVFAAYGSRWKLLRKLSNLHMLGGKALDNWAYI</sequence>
<keyword evidence="9" id="KW-0472">Membrane</keyword>
<dbReference type="InterPro" id="IPR036396">
    <property type="entry name" value="Cyt_P450_sf"/>
</dbReference>
<proteinExistence type="inferred from homology"/>
<dbReference type="PANTHER" id="PTHR47943:SF8">
    <property type="entry name" value="CYTOCHROME P450"/>
    <property type="match status" value="1"/>
</dbReference>
<dbReference type="Gene3D" id="1.10.630.10">
    <property type="entry name" value="Cytochrome P450"/>
    <property type="match status" value="1"/>
</dbReference>
<evidence type="ECO:0000256" key="1">
    <source>
        <dbReference type="ARBA" id="ARBA00001971"/>
    </source>
</evidence>
<gene>
    <name evidence="10" type="ORF">ACH5RR_007431</name>
</gene>
<evidence type="ECO:0000256" key="6">
    <source>
        <dbReference type="ARBA" id="ARBA00023002"/>
    </source>
</evidence>
<evidence type="ECO:0000256" key="3">
    <source>
        <dbReference type="ARBA" id="ARBA00010617"/>
    </source>
</evidence>
<evidence type="ECO:0000313" key="11">
    <source>
        <dbReference type="Proteomes" id="UP001630127"/>
    </source>
</evidence>
<dbReference type="PANTHER" id="PTHR47943">
    <property type="entry name" value="CYTOCHROME P450 93A3-LIKE"/>
    <property type="match status" value="1"/>
</dbReference>
<keyword evidence="7" id="KW-0408">Iron</keyword>
<dbReference type="Pfam" id="PF00067">
    <property type="entry name" value="p450"/>
    <property type="match status" value="1"/>
</dbReference>
<keyword evidence="6" id="KW-0560">Oxidoreductase</keyword>
<dbReference type="EMBL" id="JBJUIK010000003">
    <property type="protein sequence ID" value="KAL3533910.1"/>
    <property type="molecule type" value="Genomic_DNA"/>
</dbReference>
<keyword evidence="11" id="KW-1185">Reference proteome</keyword>
<keyword evidence="8" id="KW-0503">Monooxygenase</keyword>
<evidence type="ECO:0000256" key="4">
    <source>
        <dbReference type="ARBA" id="ARBA00022617"/>
    </source>
</evidence>
<dbReference type="GO" id="GO:0004497">
    <property type="term" value="F:monooxygenase activity"/>
    <property type="evidence" value="ECO:0007669"/>
    <property type="project" value="UniProtKB-KW"/>
</dbReference>
<evidence type="ECO:0000256" key="5">
    <source>
        <dbReference type="ARBA" id="ARBA00022723"/>
    </source>
</evidence>
<organism evidence="10 11">
    <name type="scientific">Cinchona calisaya</name>
    <dbReference type="NCBI Taxonomy" id="153742"/>
    <lineage>
        <taxon>Eukaryota</taxon>
        <taxon>Viridiplantae</taxon>
        <taxon>Streptophyta</taxon>
        <taxon>Embryophyta</taxon>
        <taxon>Tracheophyta</taxon>
        <taxon>Spermatophyta</taxon>
        <taxon>Magnoliopsida</taxon>
        <taxon>eudicotyledons</taxon>
        <taxon>Gunneridae</taxon>
        <taxon>Pentapetalae</taxon>
        <taxon>asterids</taxon>
        <taxon>lamiids</taxon>
        <taxon>Gentianales</taxon>
        <taxon>Rubiaceae</taxon>
        <taxon>Cinchonoideae</taxon>
        <taxon>Cinchoneae</taxon>
        <taxon>Cinchona</taxon>
    </lineage>
</organism>
<dbReference type="AlphaFoldDB" id="A0ABD3ARU1"/>
<evidence type="ECO:0000256" key="7">
    <source>
        <dbReference type="ARBA" id="ARBA00023004"/>
    </source>
</evidence>
<dbReference type="GO" id="GO:0046872">
    <property type="term" value="F:metal ion binding"/>
    <property type="evidence" value="ECO:0007669"/>
    <property type="project" value="UniProtKB-KW"/>
</dbReference>
<reference evidence="10 11" key="1">
    <citation type="submission" date="2024-11" db="EMBL/GenBank/DDBJ databases">
        <title>A near-complete genome assembly of Cinchona calisaya.</title>
        <authorList>
            <person name="Lian D.C."/>
            <person name="Zhao X.W."/>
            <person name="Wei L."/>
        </authorList>
    </citation>
    <scope>NUCLEOTIDE SEQUENCE [LARGE SCALE GENOMIC DNA]</scope>
    <source>
        <tissue evidence="10">Nenye</tissue>
    </source>
</reference>
<dbReference type="GO" id="GO:0016020">
    <property type="term" value="C:membrane"/>
    <property type="evidence" value="ECO:0007669"/>
    <property type="project" value="UniProtKB-SubCell"/>
</dbReference>
<name>A0ABD3ARU1_9GENT</name>
<dbReference type="InterPro" id="IPR001128">
    <property type="entry name" value="Cyt_P450"/>
</dbReference>
<keyword evidence="5" id="KW-0479">Metal-binding</keyword>
<dbReference type="Proteomes" id="UP001630127">
    <property type="component" value="Unassembled WGS sequence"/>
</dbReference>
<evidence type="ECO:0000313" key="10">
    <source>
        <dbReference type="EMBL" id="KAL3533910.1"/>
    </source>
</evidence>